<dbReference type="InterPro" id="IPR043128">
    <property type="entry name" value="Rev_trsase/Diguanyl_cyclase"/>
</dbReference>
<dbReference type="GO" id="GO:0005886">
    <property type="term" value="C:plasma membrane"/>
    <property type="evidence" value="ECO:0007669"/>
    <property type="project" value="TreeGrafter"/>
</dbReference>
<organism evidence="6 7">
    <name type="scientific">Oryzomonas rubra</name>
    <dbReference type="NCBI Taxonomy" id="2509454"/>
    <lineage>
        <taxon>Bacteria</taxon>
        <taxon>Pseudomonadati</taxon>
        <taxon>Thermodesulfobacteriota</taxon>
        <taxon>Desulfuromonadia</taxon>
        <taxon>Geobacterales</taxon>
        <taxon>Geobacteraceae</taxon>
        <taxon>Oryzomonas</taxon>
    </lineage>
</organism>
<feature type="transmembrane region" description="Helical" evidence="4">
    <location>
        <begin position="171"/>
        <end position="189"/>
    </location>
</feature>
<protein>
    <recommendedName>
        <fullName evidence="1">diguanylate cyclase</fullName>
        <ecNumber evidence="1">2.7.7.65</ecNumber>
    </recommendedName>
</protein>
<dbReference type="Proteomes" id="UP000324298">
    <property type="component" value="Unassembled WGS sequence"/>
</dbReference>
<dbReference type="AlphaFoldDB" id="A0A5A9XJW3"/>
<dbReference type="PANTHER" id="PTHR45138:SF9">
    <property type="entry name" value="DIGUANYLATE CYCLASE DGCM-RELATED"/>
    <property type="match status" value="1"/>
</dbReference>
<comment type="catalytic activity">
    <reaction evidence="2">
        <text>2 GTP = 3',3'-c-di-GMP + 2 diphosphate</text>
        <dbReference type="Rhea" id="RHEA:24898"/>
        <dbReference type="ChEBI" id="CHEBI:33019"/>
        <dbReference type="ChEBI" id="CHEBI:37565"/>
        <dbReference type="ChEBI" id="CHEBI:58805"/>
        <dbReference type="EC" id="2.7.7.65"/>
    </reaction>
</comment>
<comment type="caution">
    <text evidence="6">The sequence shown here is derived from an EMBL/GenBank/DDBJ whole genome shotgun (WGS) entry which is preliminary data.</text>
</comment>
<dbReference type="InterPro" id="IPR029787">
    <property type="entry name" value="Nucleotide_cyclase"/>
</dbReference>
<keyword evidence="4" id="KW-0472">Membrane</keyword>
<keyword evidence="4" id="KW-1133">Transmembrane helix</keyword>
<feature type="compositionally biased region" description="Basic and acidic residues" evidence="3">
    <location>
        <begin position="349"/>
        <end position="363"/>
    </location>
</feature>
<evidence type="ECO:0000256" key="3">
    <source>
        <dbReference type="SAM" id="MobiDB-lite"/>
    </source>
</evidence>
<keyword evidence="4" id="KW-0812">Transmembrane</keyword>
<feature type="transmembrane region" description="Helical" evidence="4">
    <location>
        <begin position="71"/>
        <end position="89"/>
    </location>
</feature>
<dbReference type="GO" id="GO:0043709">
    <property type="term" value="P:cell adhesion involved in single-species biofilm formation"/>
    <property type="evidence" value="ECO:0007669"/>
    <property type="project" value="TreeGrafter"/>
</dbReference>
<dbReference type="EMBL" id="SRSD01000003">
    <property type="protein sequence ID" value="KAA0893472.1"/>
    <property type="molecule type" value="Genomic_DNA"/>
</dbReference>
<dbReference type="CDD" id="cd01949">
    <property type="entry name" value="GGDEF"/>
    <property type="match status" value="1"/>
</dbReference>
<dbReference type="GO" id="GO:0052621">
    <property type="term" value="F:diguanylate cyclase activity"/>
    <property type="evidence" value="ECO:0007669"/>
    <property type="project" value="UniProtKB-EC"/>
</dbReference>
<feature type="transmembrane region" description="Helical" evidence="4">
    <location>
        <begin position="46"/>
        <end position="64"/>
    </location>
</feature>
<dbReference type="PANTHER" id="PTHR45138">
    <property type="entry name" value="REGULATORY COMPONENTS OF SENSORY TRANSDUCTION SYSTEM"/>
    <property type="match status" value="1"/>
</dbReference>
<dbReference type="OrthoDB" id="7323245at2"/>
<accession>A0A5A9XJW3</accession>
<dbReference type="NCBIfam" id="TIGR00254">
    <property type="entry name" value="GGDEF"/>
    <property type="match status" value="1"/>
</dbReference>
<evidence type="ECO:0000259" key="5">
    <source>
        <dbReference type="PROSITE" id="PS50887"/>
    </source>
</evidence>
<evidence type="ECO:0000313" key="7">
    <source>
        <dbReference type="Proteomes" id="UP000324298"/>
    </source>
</evidence>
<evidence type="ECO:0000256" key="1">
    <source>
        <dbReference type="ARBA" id="ARBA00012528"/>
    </source>
</evidence>
<gene>
    <name evidence="6" type="ORF">ET418_06600</name>
</gene>
<feature type="region of interest" description="Disordered" evidence="3">
    <location>
        <begin position="349"/>
        <end position="376"/>
    </location>
</feature>
<dbReference type="Gene3D" id="3.30.70.270">
    <property type="match status" value="1"/>
</dbReference>
<proteinExistence type="predicted"/>
<feature type="transmembrane region" description="Helical" evidence="4">
    <location>
        <begin position="20"/>
        <end position="40"/>
    </location>
</feature>
<feature type="domain" description="GGDEF" evidence="5">
    <location>
        <begin position="269"/>
        <end position="421"/>
    </location>
</feature>
<sequence>MPPGFMLFCAIPMLRKISTILVPMAVLFAAWVIVFRIPLLPQEQQGLVPFVTYLLYIVGMLLACHFRRGRVFLALLAVGVCYHLFRTQLTHGTDTPEAWLVYRALSVVVPFNILLVALMREKGFWSMAGRMRLLFVAMEIGAVWLTIRLDQHALWVALTRPIINWPALERFAMPQLCLVLILLAAGIAVRRAVSLGSPIEGSVFASCVTLFVVFRWMWSPHVPETFCAASALILIMAVIQDSYNMAFRDDLTGLLSRRVLNEQLPGLGSRYAIAMVDVDHFKNFNDSYGHDVGDQVLKMVGARLMNMTGGGSPFRYGGEEFTVLFPGKSAKEALPHLERLRQAIGDYRMTLRGEDRPRDEERGKSRRSGSRKAGEVSVTVSIGVAETGGRQISPQEVLKAADGALYKAKNRGRNRVCLGGGR</sequence>
<evidence type="ECO:0000256" key="2">
    <source>
        <dbReference type="ARBA" id="ARBA00034247"/>
    </source>
</evidence>
<dbReference type="Pfam" id="PF00990">
    <property type="entry name" value="GGDEF"/>
    <property type="match status" value="2"/>
</dbReference>
<dbReference type="SMART" id="SM00267">
    <property type="entry name" value="GGDEF"/>
    <property type="match status" value="1"/>
</dbReference>
<dbReference type="PROSITE" id="PS50887">
    <property type="entry name" value="GGDEF"/>
    <property type="match status" value="1"/>
</dbReference>
<feature type="transmembrane region" description="Helical" evidence="4">
    <location>
        <begin position="131"/>
        <end position="151"/>
    </location>
</feature>
<keyword evidence="7" id="KW-1185">Reference proteome</keyword>
<evidence type="ECO:0000313" key="6">
    <source>
        <dbReference type="EMBL" id="KAA0893472.1"/>
    </source>
</evidence>
<reference evidence="6 7" key="1">
    <citation type="submission" date="2019-04" db="EMBL/GenBank/DDBJ databases">
        <title>Geobacter ruber sp. nov., ferric-reducing bacteria isolated from paddy soil.</title>
        <authorList>
            <person name="Xu Z."/>
            <person name="Masuda Y."/>
            <person name="Itoh H."/>
            <person name="Senoo K."/>
        </authorList>
    </citation>
    <scope>NUCLEOTIDE SEQUENCE [LARGE SCALE GENOMIC DNA]</scope>
    <source>
        <strain evidence="6 7">Red88</strain>
    </source>
</reference>
<dbReference type="InterPro" id="IPR000160">
    <property type="entry name" value="GGDEF_dom"/>
</dbReference>
<feature type="transmembrane region" description="Helical" evidence="4">
    <location>
        <begin position="101"/>
        <end position="119"/>
    </location>
</feature>
<dbReference type="SUPFAM" id="SSF55073">
    <property type="entry name" value="Nucleotide cyclase"/>
    <property type="match status" value="1"/>
</dbReference>
<dbReference type="EC" id="2.7.7.65" evidence="1"/>
<feature type="transmembrane region" description="Helical" evidence="4">
    <location>
        <begin position="201"/>
        <end position="218"/>
    </location>
</feature>
<name>A0A5A9XJW3_9BACT</name>
<dbReference type="InterPro" id="IPR050469">
    <property type="entry name" value="Diguanylate_Cyclase"/>
</dbReference>
<dbReference type="GO" id="GO:1902201">
    <property type="term" value="P:negative regulation of bacterial-type flagellum-dependent cell motility"/>
    <property type="evidence" value="ECO:0007669"/>
    <property type="project" value="TreeGrafter"/>
</dbReference>
<evidence type="ECO:0000256" key="4">
    <source>
        <dbReference type="SAM" id="Phobius"/>
    </source>
</evidence>